<dbReference type="GO" id="GO:0034626">
    <property type="term" value="P:fatty acid elongation, polyunsaturated fatty acid"/>
    <property type="evidence" value="ECO:0000318"/>
    <property type="project" value="GO_Central"/>
</dbReference>
<keyword evidence="4 11" id="KW-0808">Transferase</keyword>
<dbReference type="InterPro" id="IPR002076">
    <property type="entry name" value="ELO_fam"/>
</dbReference>
<dbReference type="GO" id="GO:0030148">
    <property type="term" value="P:sphingolipid biosynthetic process"/>
    <property type="evidence" value="ECO:0000318"/>
    <property type="project" value="GO_Central"/>
</dbReference>
<keyword evidence="8 11" id="KW-0443">Lipid metabolism</keyword>
<comment type="catalytic activity">
    <reaction evidence="11">
        <text>a very-long-chain acyl-CoA + malonyl-CoA + H(+) = a very-long-chain 3-oxoacyl-CoA + CO2 + CoA</text>
        <dbReference type="Rhea" id="RHEA:32727"/>
        <dbReference type="ChEBI" id="CHEBI:15378"/>
        <dbReference type="ChEBI" id="CHEBI:16526"/>
        <dbReference type="ChEBI" id="CHEBI:57287"/>
        <dbReference type="ChEBI" id="CHEBI:57384"/>
        <dbReference type="ChEBI" id="CHEBI:90725"/>
        <dbReference type="ChEBI" id="CHEBI:90736"/>
        <dbReference type="EC" id="2.3.1.199"/>
    </reaction>
</comment>
<dbReference type="OrthoDB" id="10259681at2759"/>
<evidence type="ECO:0000313" key="12">
    <source>
        <dbReference type="EnsemblMetazoa" id="PPA10951.1"/>
    </source>
</evidence>
<evidence type="ECO:0000256" key="4">
    <source>
        <dbReference type="ARBA" id="ARBA00022679"/>
    </source>
</evidence>
<dbReference type="PROSITE" id="PS01188">
    <property type="entry name" value="ELO"/>
    <property type="match status" value="1"/>
</dbReference>
<comment type="similarity">
    <text evidence="11">Belongs to the ELO family.</text>
</comment>
<accession>A0A2A6C433</accession>
<reference evidence="12" key="2">
    <citation type="submission" date="2022-06" db="UniProtKB">
        <authorList>
            <consortium name="EnsemblMetazoa"/>
        </authorList>
    </citation>
    <scope>IDENTIFICATION</scope>
    <source>
        <strain evidence="12">PS312</strain>
    </source>
</reference>
<feature type="transmembrane region" description="Helical" evidence="11">
    <location>
        <begin position="162"/>
        <end position="179"/>
    </location>
</feature>
<dbReference type="PANTHER" id="PTHR11157:SF5">
    <property type="entry name" value="ELONGATION OF VERY LONG CHAIN FATTY ACIDS PROTEIN"/>
    <property type="match status" value="1"/>
</dbReference>
<dbReference type="GO" id="GO:0042761">
    <property type="term" value="P:very long-chain fatty acid biosynthetic process"/>
    <property type="evidence" value="ECO:0000318"/>
    <property type="project" value="GO_Central"/>
</dbReference>
<feature type="transmembrane region" description="Helical" evidence="11">
    <location>
        <begin position="185"/>
        <end position="206"/>
    </location>
</feature>
<evidence type="ECO:0000256" key="3">
    <source>
        <dbReference type="ARBA" id="ARBA00022516"/>
    </source>
</evidence>
<reference evidence="13" key="1">
    <citation type="journal article" date="2008" name="Nat. Genet.">
        <title>The Pristionchus pacificus genome provides a unique perspective on nematode lifestyle and parasitism.</title>
        <authorList>
            <person name="Dieterich C."/>
            <person name="Clifton S.W."/>
            <person name="Schuster L.N."/>
            <person name="Chinwalla A."/>
            <person name="Delehaunty K."/>
            <person name="Dinkelacker I."/>
            <person name="Fulton L."/>
            <person name="Fulton R."/>
            <person name="Godfrey J."/>
            <person name="Minx P."/>
            <person name="Mitreva M."/>
            <person name="Roeseler W."/>
            <person name="Tian H."/>
            <person name="Witte H."/>
            <person name="Yang S.P."/>
            <person name="Wilson R.K."/>
            <person name="Sommer R.J."/>
        </authorList>
    </citation>
    <scope>NUCLEOTIDE SEQUENCE [LARGE SCALE GENOMIC DNA]</scope>
    <source>
        <strain evidence="13">PS312</strain>
    </source>
</reference>
<evidence type="ECO:0000256" key="11">
    <source>
        <dbReference type="RuleBase" id="RU361115"/>
    </source>
</evidence>
<feature type="transmembrane region" description="Helical" evidence="11">
    <location>
        <begin position="56"/>
        <end position="75"/>
    </location>
</feature>
<dbReference type="AlphaFoldDB" id="A0A2A6C433"/>
<keyword evidence="7 11" id="KW-1133">Transmembrane helix</keyword>
<feature type="transmembrane region" description="Helical" evidence="11">
    <location>
        <begin position="131"/>
        <end position="155"/>
    </location>
</feature>
<dbReference type="GO" id="GO:0009922">
    <property type="term" value="F:fatty acid elongase activity"/>
    <property type="evidence" value="ECO:0000318"/>
    <property type="project" value="GO_Central"/>
</dbReference>
<feature type="transmembrane region" description="Helical" evidence="11">
    <location>
        <begin position="226"/>
        <end position="249"/>
    </location>
</feature>
<sequence>MVYKIFNDTYPAVVEGHGERLYFIPYEYQTQFAPEKWWHDLDHEHMYLVVRENWTLAVWAALLYISGIHALQSSLKNRKPWDLKWPLIIWNSFFALFSLVIAIRMCEEFMYVVRRFPLLDSISYSPDVKQPAAFCIFLFVISKALQLGDTVFIVLRKKPLIFLHWYHHAVALVYVWHAGKEGVAAGRVLAIMNCCIHFLMYSYYALSAGGIRIPRVIAGSISMLQISEMFAAVAVSCIVLVCKLQGRIMQHSDENLAFCFTIYLSFAILFSMKAFHVEKRKTKFE</sequence>
<gene>
    <name evidence="12" type="primary">WBGene00100505</name>
</gene>
<evidence type="ECO:0000256" key="7">
    <source>
        <dbReference type="ARBA" id="ARBA00022989"/>
    </source>
</evidence>
<evidence type="ECO:0000256" key="10">
    <source>
        <dbReference type="ARBA" id="ARBA00023160"/>
    </source>
</evidence>
<dbReference type="Proteomes" id="UP000005239">
    <property type="component" value="Unassembled WGS sequence"/>
</dbReference>
<organism evidence="12 13">
    <name type="scientific">Pristionchus pacificus</name>
    <name type="common">Parasitic nematode worm</name>
    <dbReference type="NCBI Taxonomy" id="54126"/>
    <lineage>
        <taxon>Eukaryota</taxon>
        <taxon>Metazoa</taxon>
        <taxon>Ecdysozoa</taxon>
        <taxon>Nematoda</taxon>
        <taxon>Chromadorea</taxon>
        <taxon>Rhabditida</taxon>
        <taxon>Rhabditina</taxon>
        <taxon>Diplogasteromorpha</taxon>
        <taxon>Diplogasteroidea</taxon>
        <taxon>Neodiplogasteridae</taxon>
        <taxon>Pristionchus</taxon>
    </lineage>
</organism>
<evidence type="ECO:0000313" key="13">
    <source>
        <dbReference type="Proteomes" id="UP000005239"/>
    </source>
</evidence>
<evidence type="ECO:0000256" key="2">
    <source>
        <dbReference type="ARBA" id="ARBA00005194"/>
    </source>
</evidence>
<dbReference type="Pfam" id="PF01151">
    <property type="entry name" value="ELO"/>
    <property type="match status" value="1"/>
</dbReference>
<protein>
    <recommendedName>
        <fullName evidence="11">Elongation of very long chain fatty acids protein</fullName>
        <ecNumber evidence="11">2.3.1.199</ecNumber>
    </recommendedName>
    <alternativeName>
        <fullName evidence="11">Very-long-chain 3-oxoacyl-CoA synthase</fullName>
    </alternativeName>
</protein>
<keyword evidence="5 11" id="KW-0812">Transmembrane</keyword>
<evidence type="ECO:0000256" key="5">
    <source>
        <dbReference type="ARBA" id="ARBA00022692"/>
    </source>
</evidence>
<name>A0A2A6C433_PRIPA</name>
<dbReference type="InterPro" id="IPR030457">
    <property type="entry name" value="ELO_CS"/>
</dbReference>
<dbReference type="PANTHER" id="PTHR11157">
    <property type="entry name" value="FATTY ACID ACYL TRANSFERASE-RELATED"/>
    <property type="match status" value="1"/>
</dbReference>
<keyword evidence="9 11" id="KW-0472">Membrane</keyword>
<keyword evidence="3 11" id="KW-0444">Lipid biosynthesis</keyword>
<keyword evidence="6 11" id="KW-0276">Fatty acid metabolism</keyword>
<comment type="subcellular location">
    <subcellularLocation>
        <location evidence="1">Membrane</location>
        <topology evidence="1">Multi-pass membrane protein</topology>
    </subcellularLocation>
</comment>
<dbReference type="GO" id="GO:0019367">
    <property type="term" value="P:fatty acid elongation, saturated fatty acid"/>
    <property type="evidence" value="ECO:0000318"/>
    <property type="project" value="GO_Central"/>
</dbReference>
<keyword evidence="10 11" id="KW-0275">Fatty acid biosynthesis</keyword>
<evidence type="ECO:0000256" key="6">
    <source>
        <dbReference type="ARBA" id="ARBA00022832"/>
    </source>
</evidence>
<comment type="pathway">
    <text evidence="2">Lipid metabolism; fatty acid biosynthesis.</text>
</comment>
<accession>A0A8R1YB32</accession>
<dbReference type="EC" id="2.3.1.199" evidence="11"/>
<evidence type="ECO:0000256" key="1">
    <source>
        <dbReference type="ARBA" id="ARBA00004141"/>
    </source>
</evidence>
<evidence type="ECO:0000256" key="9">
    <source>
        <dbReference type="ARBA" id="ARBA00023136"/>
    </source>
</evidence>
<feature type="transmembrane region" description="Helical" evidence="11">
    <location>
        <begin position="87"/>
        <end position="111"/>
    </location>
</feature>
<dbReference type="EnsemblMetazoa" id="PPA10951.1">
    <property type="protein sequence ID" value="PPA10951.1"/>
    <property type="gene ID" value="WBGene00100505"/>
</dbReference>
<dbReference type="GO" id="GO:0005789">
    <property type="term" value="C:endoplasmic reticulum membrane"/>
    <property type="evidence" value="ECO:0000318"/>
    <property type="project" value="GO_Central"/>
</dbReference>
<dbReference type="GO" id="GO:0034625">
    <property type="term" value="P:fatty acid elongation, monounsaturated fatty acid"/>
    <property type="evidence" value="ECO:0000318"/>
    <property type="project" value="GO_Central"/>
</dbReference>
<feature type="transmembrane region" description="Helical" evidence="11">
    <location>
        <begin position="255"/>
        <end position="275"/>
    </location>
</feature>
<proteinExistence type="inferred from homology"/>
<evidence type="ECO:0000256" key="8">
    <source>
        <dbReference type="ARBA" id="ARBA00023098"/>
    </source>
</evidence>
<keyword evidence="13" id="KW-1185">Reference proteome</keyword>